<dbReference type="InterPro" id="IPR011008">
    <property type="entry name" value="Dimeric_a/b-barrel"/>
</dbReference>
<dbReference type="Proteomes" id="UP000094313">
    <property type="component" value="Chromosome"/>
</dbReference>
<protein>
    <recommendedName>
        <fullName evidence="3">YCII-related domain-containing protein</fullName>
    </recommendedName>
</protein>
<dbReference type="SUPFAM" id="SSF54909">
    <property type="entry name" value="Dimeric alpha+beta barrel"/>
    <property type="match status" value="1"/>
</dbReference>
<evidence type="ECO:0000259" key="3">
    <source>
        <dbReference type="Pfam" id="PF03795"/>
    </source>
</evidence>
<dbReference type="InterPro" id="IPR005545">
    <property type="entry name" value="YCII"/>
</dbReference>
<keyword evidence="2" id="KW-0732">Signal</keyword>
<proteinExistence type="inferred from homology"/>
<dbReference type="Pfam" id="PF03795">
    <property type="entry name" value="YCII"/>
    <property type="match status" value="1"/>
</dbReference>
<evidence type="ECO:0000313" key="5">
    <source>
        <dbReference type="Proteomes" id="UP000094313"/>
    </source>
</evidence>
<sequence>MKKHYLITTLIICLTAFYGSLKAQETNKNYDEKLAKELNADEYGMKTYVLAILKTGTQKSLPKAKQDSIFRGHMTNIGKLVTDGKLVVAGPLGKNDKNYRGIFVLDVPTIEEAKKLVDTDPAIQSKLLDVDLIVWYGSAALKETLKIHSKIEKKSH</sequence>
<feature type="domain" description="YCII-related" evidence="3">
    <location>
        <begin position="51"/>
        <end position="127"/>
    </location>
</feature>
<feature type="chain" id="PRO_5009098756" description="YCII-related domain-containing protein" evidence="2">
    <location>
        <begin position="24"/>
        <end position="156"/>
    </location>
</feature>
<dbReference type="AlphaFoldDB" id="A0A1D7QJU8"/>
<dbReference type="Gene3D" id="3.30.70.1060">
    <property type="entry name" value="Dimeric alpha+beta barrel"/>
    <property type="match status" value="1"/>
</dbReference>
<organism evidence="4 5">
    <name type="scientific">Pedobacter steynii</name>
    <dbReference type="NCBI Taxonomy" id="430522"/>
    <lineage>
        <taxon>Bacteria</taxon>
        <taxon>Pseudomonadati</taxon>
        <taxon>Bacteroidota</taxon>
        <taxon>Sphingobacteriia</taxon>
        <taxon>Sphingobacteriales</taxon>
        <taxon>Sphingobacteriaceae</taxon>
        <taxon>Pedobacter</taxon>
    </lineage>
</organism>
<name>A0A1D7QJU8_9SPHI</name>
<evidence type="ECO:0000256" key="1">
    <source>
        <dbReference type="ARBA" id="ARBA00007689"/>
    </source>
</evidence>
<feature type="signal peptide" evidence="2">
    <location>
        <begin position="1"/>
        <end position="23"/>
    </location>
</feature>
<keyword evidence="5" id="KW-1185">Reference proteome</keyword>
<dbReference type="KEGG" id="psty:BFS30_18320"/>
<comment type="similarity">
    <text evidence="1">Belongs to the YciI family.</text>
</comment>
<accession>A0A1D7QJU8</accession>
<reference evidence="4 5" key="1">
    <citation type="submission" date="2016-08" db="EMBL/GenBank/DDBJ databases">
        <authorList>
            <person name="Seilhamer J.J."/>
        </authorList>
    </citation>
    <scope>NUCLEOTIDE SEQUENCE [LARGE SCALE GENOMIC DNA]</scope>
    <source>
        <strain evidence="4 5">DX4</strain>
    </source>
</reference>
<evidence type="ECO:0000313" key="4">
    <source>
        <dbReference type="EMBL" id="AOM78952.1"/>
    </source>
</evidence>
<dbReference type="EMBL" id="CP017141">
    <property type="protein sequence ID" value="AOM78952.1"/>
    <property type="molecule type" value="Genomic_DNA"/>
</dbReference>
<dbReference type="OrthoDB" id="8481699at2"/>
<gene>
    <name evidence="4" type="ORF">BFS30_18320</name>
</gene>
<evidence type="ECO:0000256" key="2">
    <source>
        <dbReference type="SAM" id="SignalP"/>
    </source>
</evidence>